<dbReference type="PANTHER" id="PTHR30126:SF100">
    <property type="entry name" value="LYSR-FAMILY TRANSCRIPTIONAL REGULATOR"/>
    <property type="match status" value="1"/>
</dbReference>
<evidence type="ECO:0000259" key="4">
    <source>
        <dbReference type="Pfam" id="PF03466"/>
    </source>
</evidence>
<dbReference type="PANTHER" id="PTHR30126">
    <property type="entry name" value="HTH-TYPE TRANSCRIPTIONAL REGULATOR"/>
    <property type="match status" value="1"/>
</dbReference>
<proteinExistence type="inferred from homology"/>
<protein>
    <submittedName>
        <fullName evidence="5">LysR family transcriptional regulator</fullName>
    </submittedName>
</protein>
<dbReference type="RefSeq" id="WP_004092036.1">
    <property type="nucleotide sequence ID" value="NZ_AFGF01000015.1"/>
</dbReference>
<accession>F7NE14</accession>
<feature type="domain" description="LysR substrate-binding" evidence="4">
    <location>
        <begin position="37"/>
        <end position="228"/>
    </location>
</feature>
<gene>
    <name evidence="5" type="ORF">ALO_01384</name>
</gene>
<evidence type="ECO:0000313" key="5">
    <source>
        <dbReference type="EMBL" id="EGO65669.1"/>
    </source>
</evidence>
<keyword evidence="6" id="KW-1185">Reference proteome</keyword>
<dbReference type="AlphaFoldDB" id="F7NE14"/>
<dbReference type="Gene3D" id="3.40.190.290">
    <property type="match status" value="1"/>
</dbReference>
<comment type="caution">
    <text evidence="5">The sequence shown here is derived from an EMBL/GenBank/DDBJ whole genome shotgun (WGS) entry which is preliminary data.</text>
</comment>
<sequence length="244" mass="26866">MGTLTLAGSGQNFIFPARKLLNHFMKAVSAMNHGEPPIKIALSTTAVMDLWSSVIGEFNKRHQGFIQINVYSNLSAVLNGLRENRYEIAVVHEAVNDPRFVQFAICKVKLVWVAHSAFFHDSGCLPEAAQYPLLTSQKGCVDLTEYEAYIKERATNPFVRFIDAEAIKSAVIDGFGAAMLSEELVEKQIADGSLVKLEGPEPEFTISLVMVKHKRVRARLGSLLNIIAEKSTVDDGLGQFLASI</sequence>
<keyword evidence="3" id="KW-0804">Transcription</keyword>
<reference evidence="5 6" key="1">
    <citation type="journal article" date="2011" name="EMBO J.">
        <title>Structural diversity of bacterial flagellar motors.</title>
        <authorList>
            <person name="Chen S."/>
            <person name="Beeby M."/>
            <person name="Murphy G.E."/>
            <person name="Leadbetter J.R."/>
            <person name="Hendrixson D.R."/>
            <person name="Briegel A."/>
            <person name="Li Z."/>
            <person name="Shi J."/>
            <person name="Tocheva E.I."/>
            <person name="Muller A."/>
            <person name="Dobro M.J."/>
            <person name="Jensen G.J."/>
        </authorList>
    </citation>
    <scope>NUCLEOTIDE SEQUENCE [LARGE SCALE GENOMIC DNA]</scope>
    <source>
        <strain evidence="5 6">DSM 6540</strain>
    </source>
</reference>
<comment type="similarity">
    <text evidence="1">Belongs to the LysR transcriptional regulatory family.</text>
</comment>
<dbReference type="EMBL" id="AFGF01000015">
    <property type="protein sequence ID" value="EGO65669.1"/>
    <property type="molecule type" value="Genomic_DNA"/>
</dbReference>
<dbReference type="Pfam" id="PF03466">
    <property type="entry name" value="LysR_substrate"/>
    <property type="match status" value="1"/>
</dbReference>
<organism evidence="5 6">
    <name type="scientific">Acetonema longum DSM 6540</name>
    <dbReference type="NCBI Taxonomy" id="1009370"/>
    <lineage>
        <taxon>Bacteria</taxon>
        <taxon>Bacillati</taxon>
        <taxon>Bacillota</taxon>
        <taxon>Negativicutes</taxon>
        <taxon>Acetonemataceae</taxon>
        <taxon>Acetonema</taxon>
    </lineage>
</organism>
<evidence type="ECO:0000256" key="3">
    <source>
        <dbReference type="ARBA" id="ARBA00023163"/>
    </source>
</evidence>
<dbReference type="eggNOG" id="COG0583">
    <property type="taxonomic scope" value="Bacteria"/>
</dbReference>
<dbReference type="SUPFAM" id="SSF53850">
    <property type="entry name" value="Periplasmic binding protein-like II"/>
    <property type="match status" value="1"/>
</dbReference>
<dbReference type="GO" id="GO:0006355">
    <property type="term" value="P:regulation of DNA-templated transcription"/>
    <property type="evidence" value="ECO:0007669"/>
    <property type="project" value="TreeGrafter"/>
</dbReference>
<evidence type="ECO:0000256" key="1">
    <source>
        <dbReference type="ARBA" id="ARBA00009437"/>
    </source>
</evidence>
<evidence type="ECO:0000313" key="6">
    <source>
        <dbReference type="Proteomes" id="UP000003240"/>
    </source>
</evidence>
<name>F7NE14_9FIRM</name>
<keyword evidence="2" id="KW-0805">Transcription regulation</keyword>
<dbReference type="Proteomes" id="UP000003240">
    <property type="component" value="Unassembled WGS sequence"/>
</dbReference>
<dbReference type="GO" id="GO:0000976">
    <property type="term" value="F:transcription cis-regulatory region binding"/>
    <property type="evidence" value="ECO:0007669"/>
    <property type="project" value="TreeGrafter"/>
</dbReference>
<dbReference type="InterPro" id="IPR005119">
    <property type="entry name" value="LysR_subst-bd"/>
</dbReference>
<evidence type="ECO:0000256" key="2">
    <source>
        <dbReference type="ARBA" id="ARBA00023015"/>
    </source>
</evidence>
<dbReference type="CDD" id="cd05466">
    <property type="entry name" value="PBP2_LTTR_substrate"/>
    <property type="match status" value="1"/>
</dbReference>